<reference evidence="1" key="1">
    <citation type="submission" date="2022-04" db="EMBL/GenBank/DDBJ databases">
        <title>Jade perch genome.</title>
        <authorList>
            <person name="Chao B."/>
        </authorList>
    </citation>
    <scope>NUCLEOTIDE SEQUENCE</scope>
    <source>
        <strain evidence="1">CB-2022</strain>
    </source>
</reference>
<dbReference type="Proteomes" id="UP000831701">
    <property type="component" value="Chromosome 19"/>
</dbReference>
<keyword evidence="2" id="KW-1185">Reference proteome</keyword>
<name>A0ACB8VPV4_9TELE</name>
<evidence type="ECO:0000313" key="1">
    <source>
        <dbReference type="EMBL" id="KAI3357444.1"/>
    </source>
</evidence>
<comment type="caution">
    <text evidence="1">The sequence shown here is derived from an EMBL/GenBank/DDBJ whole genome shotgun (WGS) entry which is preliminary data.</text>
</comment>
<dbReference type="EMBL" id="CM041549">
    <property type="protein sequence ID" value="KAI3357444.1"/>
    <property type="molecule type" value="Genomic_DNA"/>
</dbReference>
<organism evidence="1 2">
    <name type="scientific">Scortum barcoo</name>
    <name type="common">barcoo grunter</name>
    <dbReference type="NCBI Taxonomy" id="214431"/>
    <lineage>
        <taxon>Eukaryota</taxon>
        <taxon>Metazoa</taxon>
        <taxon>Chordata</taxon>
        <taxon>Craniata</taxon>
        <taxon>Vertebrata</taxon>
        <taxon>Euteleostomi</taxon>
        <taxon>Actinopterygii</taxon>
        <taxon>Neopterygii</taxon>
        <taxon>Teleostei</taxon>
        <taxon>Neoteleostei</taxon>
        <taxon>Acanthomorphata</taxon>
        <taxon>Eupercaria</taxon>
        <taxon>Centrarchiformes</taxon>
        <taxon>Terapontoidei</taxon>
        <taxon>Terapontidae</taxon>
        <taxon>Scortum</taxon>
    </lineage>
</organism>
<sequence>MSTTGPISNYYVDSLINHENEDVLAATRFSAPGSHPAGPRPTSLVPECADYPSCSFAPKAPVFSTSWAPVHSQSSVVYHPYSHQPHLGTDSRYMRSWLEPISGAVPFHGYPGNGRHYGLKPDAFQEHRAGECLGSSGRTYTDYLYCSSADMRDKTQPSIPSPESELLASGKHKDEKPELDPNNPVANWIHARSTRKKRCPYTKYQTLELEKEFLFNMYLTRDRRFEVARVLNLTERQEIFSPRREPRLLDAHQIMSSYFVNPLFSKYKGGESLEPTYYDCRFPQSVARSHTLVYGPGAAAPGFQHPSHHVQDFFHHGTTGISNPGYQQNPCALACHGDATKFYGYEALPRQTLYGTQQDASLAQYPDCKSSSSSNPGEGQGHLNQNSSPSLMFPWMRPHAPGRRNGRQTYSRYQTLELEKEFLFNPYLTRKRRIEVSHALSLTERQVKIWFQNRRMKWKKENNKDKFPGQRGEAEAEAEEEGNEDGEGEEAEEKEAEEKEETKDVEITACKDKMHRSPKAQYEYGSNVFLQDKDVLPSCRQTNMGLNSQSHIAQEYSLDQGRAGAQEQKSNIPIYPWMQRMNSHSAGVGYGTDRRRGRQIYSRYQTLELEKEFHFNRYLTRRRRIEIANALCLTERQIKIWFQNRRMKWKKESNLTSTVTGSEQTGASQEGQEERSSAMEDEKDEDKKKE</sequence>
<protein>
    <submittedName>
        <fullName evidence="1">Uncharacterized protein</fullName>
    </submittedName>
</protein>
<gene>
    <name evidence="1" type="ORF">L3Q82_015878</name>
</gene>
<evidence type="ECO:0000313" key="2">
    <source>
        <dbReference type="Proteomes" id="UP000831701"/>
    </source>
</evidence>
<accession>A0ACB8VPV4</accession>
<proteinExistence type="predicted"/>